<evidence type="ECO:0000313" key="1">
    <source>
        <dbReference type="EMBL" id="CAF4692564.1"/>
    </source>
</evidence>
<feature type="non-terminal residue" evidence="1">
    <location>
        <position position="1"/>
    </location>
</feature>
<gene>
    <name evidence="2" type="ORF">BYL167_LOCUS46829</name>
    <name evidence="1" type="ORF">GIL414_LOCUS42732</name>
    <name evidence="3" type="ORF">GIL414_LOCUS54838</name>
</gene>
<evidence type="ECO:0000313" key="2">
    <source>
        <dbReference type="EMBL" id="CAF4768795.1"/>
    </source>
</evidence>
<dbReference type="Proteomes" id="UP000681720">
    <property type="component" value="Unassembled WGS sequence"/>
</dbReference>
<name>A0A8S3A6H1_9BILA</name>
<dbReference type="EMBL" id="CAJOBJ010124494">
    <property type="protein sequence ID" value="CAF4692564.1"/>
    <property type="molecule type" value="Genomic_DNA"/>
</dbReference>
<dbReference type="AlphaFoldDB" id="A0A8S3A6H1"/>
<accession>A0A8S3A6H1</accession>
<sequence length="42" mass="5062">MDRLKSSQKPISDFENSFEHIENDRLKELTLLQTFDVRKTNH</sequence>
<proteinExistence type="predicted"/>
<organism evidence="1 4">
    <name type="scientific">Rotaria magnacalcarata</name>
    <dbReference type="NCBI Taxonomy" id="392030"/>
    <lineage>
        <taxon>Eukaryota</taxon>
        <taxon>Metazoa</taxon>
        <taxon>Spiralia</taxon>
        <taxon>Gnathifera</taxon>
        <taxon>Rotifera</taxon>
        <taxon>Eurotatoria</taxon>
        <taxon>Bdelloidea</taxon>
        <taxon>Philodinida</taxon>
        <taxon>Philodinidae</taxon>
        <taxon>Rotaria</taxon>
    </lineage>
</organism>
<evidence type="ECO:0000313" key="4">
    <source>
        <dbReference type="Proteomes" id="UP000681720"/>
    </source>
</evidence>
<dbReference type="Proteomes" id="UP000681967">
    <property type="component" value="Unassembled WGS sequence"/>
</dbReference>
<reference evidence="1" key="1">
    <citation type="submission" date="2021-02" db="EMBL/GenBank/DDBJ databases">
        <authorList>
            <person name="Nowell W R."/>
        </authorList>
    </citation>
    <scope>NUCLEOTIDE SEQUENCE</scope>
</reference>
<dbReference type="EMBL" id="CAJOBJ010193214">
    <property type="protein sequence ID" value="CAF4960745.1"/>
    <property type="molecule type" value="Genomic_DNA"/>
</dbReference>
<dbReference type="EMBL" id="CAJOBH010133257">
    <property type="protein sequence ID" value="CAF4768795.1"/>
    <property type="molecule type" value="Genomic_DNA"/>
</dbReference>
<comment type="caution">
    <text evidence="1">The sequence shown here is derived from an EMBL/GenBank/DDBJ whole genome shotgun (WGS) entry which is preliminary data.</text>
</comment>
<evidence type="ECO:0000313" key="3">
    <source>
        <dbReference type="EMBL" id="CAF4960745.1"/>
    </source>
</evidence>
<protein>
    <submittedName>
        <fullName evidence="1">Uncharacterized protein</fullName>
    </submittedName>
</protein>